<reference evidence="2" key="2">
    <citation type="journal article" date="2024" name="Plant">
        <title>Genomic evolution and insights into agronomic trait innovations of Sesamum species.</title>
        <authorList>
            <person name="Miao H."/>
            <person name="Wang L."/>
            <person name="Qu L."/>
            <person name="Liu H."/>
            <person name="Sun Y."/>
            <person name="Le M."/>
            <person name="Wang Q."/>
            <person name="Wei S."/>
            <person name="Zheng Y."/>
            <person name="Lin W."/>
            <person name="Duan Y."/>
            <person name="Cao H."/>
            <person name="Xiong S."/>
            <person name="Wang X."/>
            <person name="Wei L."/>
            <person name="Li C."/>
            <person name="Ma Q."/>
            <person name="Ju M."/>
            <person name="Zhao R."/>
            <person name="Li G."/>
            <person name="Mu C."/>
            <person name="Tian Q."/>
            <person name="Mei H."/>
            <person name="Zhang T."/>
            <person name="Gao T."/>
            <person name="Zhang H."/>
        </authorList>
    </citation>
    <scope>NUCLEOTIDE SEQUENCE</scope>
    <source>
        <strain evidence="2">3651</strain>
    </source>
</reference>
<evidence type="ECO:0000313" key="2">
    <source>
        <dbReference type="EMBL" id="KAK4416495.1"/>
    </source>
</evidence>
<protein>
    <recommendedName>
        <fullName evidence="1">Reverse transcriptase zinc-binding domain-containing protein</fullName>
    </recommendedName>
</protein>
<gene>
    <name evidence="2" type="ORF">Salat_2475000</name>
</gene>
<comment type="caution">
    <text evidence="2">The sequence shown here is derived from an EMBL/GenBank/DDBJ whole genome shotgun (WGS) entry which is preliminary data.</text>
</comment>
<evidence type="ECO:0000259" key="1">
    <source>
        <dbReference type="Pfam" id="PF13966"/>
    </source>
</evidence>
<reference evidence="2" key="1">
    <citation type="submission" date="2020-06" db="EMBL/GenBank/DDBJ databases">
        <authorList>
            <person name="Li T."/>
            <person name="Hu X."/>
            <person name="Zhang T."/>
            <person name="Song X."/>
            <person name="Zhang H."/>
            <person name="Dai N."/>
            <person name="Sheng W."/>
            <person name="Hou X."/>
            <person name="Wei L."/>
        </authorList>
    </citation>
    <scope>NUCLEOTIDE SEQUENCE</scope>
    <source>
        <strain evidence="2">3651</strain>
        <tissue evidence="2">Leaf</tissue>
    </source>
</reference>
<accession>A0AAE2CC13</accession>
<dbReference type="InterPro" id="IPR026960">
    <property type="entry name" value="RVT-Znf"/>
</dbReference>
<dbReference type="Proteomes" id="UP001293254">
    <property type="component" value="Unassembled WGS sequence"/>
</dbReference>
<name>A0AAE2CC13_9LAMI</name>
<proteinExistence type="predicted"/>
<sequence>MGSWRMGSLAFAWNGFFSVRSAYQPRLSTGRQPRLEFYFFETESSWCRKLWQAKVPGKIKIFARRACLNALPHLCQSQTVASGFRTFTCPFCSERLVKMFTTFCLAARFSRQVWSLSNFSLDLGLSFPR</sequence>
<dbReference type="EMBL" id="JACGWO010000010">
    <property type="protein sequence ID" value="KAK4416495.1"/>
    <property type="molecule type" value="Genomic_DNA"/>
</dbReference>
<feature type="domain" description="Reverse transcriptase zinc-binding" evidence="1">
    <location>
        <begin position="17"/>
        <end position="114"/>
    </location>
</feature>
<dbReference type="Pfam" id="PF13966">
    <property type="entry name" value="zf-RVT"/>
    <property type="match status" value="1"/>
</dbReference>
<dbReference type="AlphaFoldDB" id="A0AAE2CC13"/>
<keyword evidence="3" id="KW-1185">Reference proteome</keyword>
<organism evidence="2 3">
    <name type="scientific">Sesamum alatum</name>
    <dbReference type="NCBI Taxonomy" id="300844"/>
    <lineage>
        <taxon>Eukaryota</taxon>
        <taxon>Viridiplantae</taxon>
        <taxon>Streptophyta</taxon>
        <taxon>Embryophyta</taxon>
        <taxon>Tracheophyta</taxon>
        <taxon>Spermatophyta</taxon>
        <taxon>Magnoliopsida</taxon>
        <taxon>eudicotyledons</taxon>
        <taxon>Gunneridae</taxon>
        <taxon>Pentapetalae</taxon>
        <taxon>asterids</taxon>
        <taxon>lamiids</taxon>
        <taxon>Lamiales</taxon>
        <taxon>Pedaliaceae</taxon>
        <taxon>Sesamum</taxon>
    </lineage>
</organism>
<evidence type="ECO:0000313" key="3">
    <source>
        <dbReference type="Proteomes" id="UP001293254"/>
    </source>
</evidence>